<proteinExistence type="predicted"/>
<dbReference type="RefSeq" id="WP_002492436.1">
    <property type="nucleotide sequence ID" value="NZ_AP021848.1"/>
</dbReference>
<organism evidence="3 4">
    <name type="scientific">Staphylococcus lugdunensis</name>
    <dbReference type="NCBI Taxonomy" id="28035"/>
    <lineage>
        <taxon>Bacteria</taxon>
        <taxon>Bacillati</taxon>
        <taxon>Bacillota</taxon>
        <taxon>Bacilli</taxon>
        <taxon>Bacillales</taxon>
        <taxon>Staphylococcaceae</taxon>
        <taxon>Staphylococcus</taxon>
    </lineage>
</organism>
<protein>
    <submittedName>
        <fullName evidence="3">DNA-binding protein</fullName>
    </submittedName>
</protein>
<gene>
    <name evidence="3" type="ORF">EQ812_01565</name>
</gene>
<dbReference type="AlphaFoldDB" id="A0A4Q9WDK9"/>
<feature type="region of interest" description="Disordered" evidence="1">
    <location>
        <begin position="346"/>
        <end position="396"/>
    </location>
</feature>
<dbReference type="InterPro" id="IPR039975">
    <property type="entry name" value="IFT52"/>
</dbReference>
<dbReference type="GeneID" id="58091238"/>
<evidence type="ECO:0000313" key="4">
    <source>
        <dbReference type="Proteomes" id="UP000293637"/>
    </source>
</evidence>
<reference evidence="3 4" key="1">
    <citation type="journal article" date="2019" name="Sci. Transl. Med.">
        <title>Quorum sensing between bacterial species on the skin protects against epidermal injury in atopic dermatitis.</title>
        <authorList>
            <person name="Williams M.R."/>
        </authorList>
    </citation>
    <scope>NUCLEOTIDE SEQUENCE [LARGE SCALE GENOMIC DNA]</scope>
    <source>
        <strain evidence="3 4">E7</strain>
    </source>
</reference>
<dbReference type="InterPro" id="IPR029062">
    <property type="entry name" value="Class_I_gatase-like"/>
</dbReference>
<dbReference type="PANTHER" id="PTHR12969">
    <property type="entry name" value="NGD5/OSM-6/IFT52"/>
    <property type="match status" value="1"/>
</dbReference>
<dbReference type="PANTHER" id="PTHR12969:SF7">
    <property type="entry name" value="INTRAFLAGELLAR TRANSPORT PROTEIN 52 HOMOLOG"/>
    <property type="match status" value="1"/>
</dbReference>
<keyword evidence="3" id="KW-0238">DNA-binding</keyword>
<feature type="chain" id="PRO_5020518109" evidence="2">
    <location>
        <begin position="27"/>
        <end position="507"/>
    </location>
</feature>
<comment type="caution">
    <text evidence="3">The sequence shown here is derived from an EMBL/GenBank/DDBJ whole genome shotgun (WGS) entry which is preliminary data.</text>
</comment>
<keyword evidence="2" id="KW-0732">Signal</keyword>
<dbReference type="EMBL" id="SCHB01000001">
    <property type="protein sequence ID" value="TBW73518.1"/>
    <property type="molecule type" value="Genomic_DNA"/>
</dbReference>
<evidence type="ECO:0000256" key="2">
    <source>
        <dbReference type="SAM" id="SignalP"/>
    </source>
</evidence>
<feature type="signal peptide" evidence="2">
    <location>
        <begin position="1"/>
        <end position="26"/>
    </location>
</feature>
<evidence type="ECO:0000313" key="3">
    <source>
        <dbReference type="EMBL" id="TBW73518.1"/>
    </source>
</evidence>
<dbReference type="SUPFAM" id="SSF52317">
    <property type="entry name" value="Class I glutamine amidotransferase-like"/>
    <property type="match status" value="1"/>
</dbReference>
<sequence length="507" mass="54619">MKMIKVVSSTIVASALALSMFPSTQAAETNTASRTVLFDNSHGQTAGAADWVIDGGFSDYADSMKKQGFAVKSLDGEANISQESLKNSDILVIPEANIPFKTNEQQAIVNFVNHGGSIIFISDHYNADRNLNRIDSSEAMNGYRRGAYADMTKDMDQGEKQSKAMAGVSSSDWLAQNFGVRFRYNALGDLNTSNLVSSDESFGITKGVKSVSMHAGSTLAITDPKKAKGIVYTPDHLGNNAKWSHAVDQGVYNGGGKAEGAYIAIAKVGKGKAAFIGDSSLVEDSSPKYLREDTGKTKKTYDGFKEEDNAQLLNNLTSWLSKKESTPNLAKSGVKLDKATVLHDFEQPQNSTEPQKEPWSQPPEGYHWYDRSTFAPGSYGSTKSTKADGDKQPGDQPAVQNVAFAIPKDVQANTPFNITINLSQLPANQSLDNLKLGIYQDGGKQIGQFSTDGKSYSNIGYGSLPTIKINKDGTASVTISAKVTESLKGANIRLKQGDKTLKTEKLK</sequence>
<evidence type="ECO:0000256" key="1">
    <source>
        <dbReference type="SAM" id="MobiDB-lite"/>
    </source>
</evidence>
<name>A0A4Q9WDK9_STALU</name>
<dbReference type="GO" id="GO:0003677">
    <property type="term" value="F:DNA binding"/>
    <property type="evidence" value="ECO:0007669"/>
    <property type="project" value="UniProtKB-KW"/>
</dbReference>
<dbReference type="Proteomes" id="UP000293637">
    <property type="component" value="Unassembled WGS sequence"/>
</dbReference>
<accession>A0A4Q9WDK9</accession>